<name>A0A7T8GU79_CALRO</name>
<dbReference type="Pfam" id="PF18658">
    <property type="entry name" value="zf-C2H2_12"/>
    <property type="match status" value="1"/>
</dbReference>
<reference evidence="3" key="1">
    <citation type="submission" date="2021-01" db="EMBL/GenBank/DDBJ databases">
        <title>Caligus Genome Assembly.</title>
        <authorList>
            <person name="Gallardo-Escarate C."/>
        </authorList>
    </citation>
    <scope>NUCLEOTIDE SEQUENCE [LARGE SCALE GENOMIC DNA]</scope>
</reference>
<evidence type="ECO:0000313" key="2">
    <source>
        <dbReference type="EMBL" id="QQP37666.1"/>
    </source>
</evidence>
<sequence length="242" mass="28266">MEKCKAKRKYEDEHRTFLEEWEDAYFFIERNGKPFCLICSSSLSHFKASNLQRHFRTVHANIDRDFPKGTELRTHKVSTLKSQVKRQAQVFPQFSKHAETVTLASYKVAWNIARHKKPYSEGDFVKQCLKDVIETLTPDNTKLKDAIVDLQLSRHTVETRISDINKAIESDLRTDLENCAYFSVALDESWDIQDKPQLTIFARMISPDGRLKEKLLDIVPLKDRTRSIDVKEAMMDVFREPI</sequence>
<dbReference type="PANTHER" id="PTHR45913:SF21">
    <property type="entry name" value="DUF4371 DOMAIN-CONTAINING PROTEIN"/>
    <property type="match status" value="1"/>
</dbReference>
<dbReference type="Proteomes" id="UP000595437">
    <property type="component" value="Chromosome 12"/>
</dbReference>
<gene>
    <name evidence="2" type="ORF">FKW44_018026</name>
</gene>
<dbReference type="AlphaFoldDB" id="A0A7T8GU79"/>
<dbReference type="EMBL" id="CP045901">
    <property type="protein sequence ID" value="QQP37666.1"/>
    <property type="molecule type" value="Genomic_DNA"/>
</dbReference>
<evidence type="ECO:0000259" key="1">
    <source>
        <dbReference type="Pfam" id="PF18658"/>
    </source>
</evidence>
<feature type="non-terminal residue" evidence="2">
    <location>
        <position position="242"/>
    </location>
</feature>
<keyword evidence="3" id="KW-1185">Reference proteome</keyword>
<accession>A0A7T8GU79</accession>
<proteinExistence type="predicted"/>
<feature type="domain" description="SPIN-DOC-like zinc-finger" evidence="1">
    <location>
        <begin position="19"/>
        <end position="61"/>
    </location>
</feature>
<protein>
    <submittedName>
        <fullName evidence="2">General transcription factor II-I repeat domain-containing protein 2B</fullName>
    </submittedName>
</protein>
<evidence type="ECO:0000313" key="3">
    <source>
        <dbReference type="Proteomes" id="UP000595437"/>
    </source>
</evidence>
<dbReference type="InterPro" id="IPR040647">
    <property type="entry name" value="SPIN-DOC_Znf-C2H2"/>
</dbReference>
<organism evidence="2 3">
    <name type="scientific">Caligus rogercresseyi</name>
    <name type="common">Sea louse</name>
    <dbReference type="NCBI Taxonomy" id="217165"/>
    <lineage>
        <taxon>Eukaryota</taxon>
        <taxon>Metazoa</taxon>
        <taxon>Ecdysozoa</taxon>
        <taxon>Arthropoda</taxon>
        <taxon>Crustacea</taxon>
        <taxon>Multicrustacea</taxon>
        <taxon>Hexanauplia</taxon>
        <taxon>Copepoda</taxon>
        <taxon>Siphonostomatoida</taxon>
        <taxon>Caligidae</taxon>
        <taxon>Caligus</taxon>
    </lineage>
</organism>
<dbReference type="OrthoDB" id="6352818at2759"/>
<dbReference type="PANTHER" id="PTHR45913">
    <property type="entry name" value="EPM2A-INTERACTING PROTEIN 1"/>
    <property type="match status" value="1"/>
</dbReference>